<keyword evidence="2" id="KW-1185">Reference proteome</keyword>
<gene>
    <name evidence="1" type="ORF">TUBRATIS_006370</name>
</gene>
<dbReference type="AlphaFoldDB" id="A0A437AP50"/>
<organism evidence="1 2">
    <name type="scientific">Tubulinosema ratisbonensis</name>
    <dbReference type="NCBI Taxonomy" id="291195"/>
    <lineage>
        <taxon>Eukaryota</taxon>
        <taxon>Fungi</taxon>
        <taxon>Fungi incertae sedis</taxon>
        <taxon>Microsporidia</taxon>
        <taxon>Tubulinosematoidea</taxon>
        <taxon>Tubulinosematidae</taxon>
        <taxon>Tubulinosema</taxon>
    </lineage>
</organism>
<proteinExistence type="predicted"/>
<sequence>MEIIFVKNRKEEIFFILTQFDLSNPALIITNTLPMFTGFESLKKYKNTLFIEILEVFSLEKVIKESQFYNYIFICNFQLNNFQLAFLKKYFQKKNKKIIFFVKTEEENKILSFQEILKEFIF</sequence>
<dbReference type="EMBL" id="RCSS01000132">
    <property type="protein sequence ID" value="RVD92858.1"/>
    <property type="molecule type" value="Genomic_DNA"/>
</dbReference>
<protein>
    <submittedName>
        <fullName evidence="1">Uncharacterized protein</fullName>
    </submittedName>
</protein>
<dbReference type="OrthoDB" id="2187909at2759"/>
<dbReference type="Proteomes" id="UP000282876">
    <property type="component" value="Unassembled WGS sequence"/>
</dbReference>
<accession>A0A437AP50</accession>
<name>A0A437AP50_9MICR</name>
<comment type="caution">
    <text evidence="1">The sequence shown here is derived from an EMBL/GenBank/DDBJ whole genome shotgun (WGS) entry which is preliminary data.</text>
</comment>
<evidence type="ECO:0000313" key="2">
    <source>
        <dbReference type="Proteomes" id="UP000282876"/>
    </source>
</evidence>
<dbReference type="VEuPathDB" id="MicrosporidiaDB:TUBRATIS_006370"/>
<reference evidence="1 2" key="1">
    <citation type="submission" date="2018-10" db="EMBL/GenBank/DDBJ databases">
        <title>Draft genome sequence of the microsporidian Tubulinosema ratisbonensis.</title>
        <authorList>
            <person name="Polonais V."/>
            <person name="Peyretaillade E."/>
            <person name="Niehus S."/>
            <person name="Wawrzyniak I."/>
            <person name="Franchet A."/>
            <person name="Gaspin C."/>
            <person name="Reichstadt M."/>
            <person name="Belser C."/>
            <person name="Labadie K."/>
            <person name="Delbac F."/>
            <person name="Ferrandon D."/>
        </authorList>
    </citation>
    <scope>NUCLEOTIDE SEQUENCE [LARGE SCALE GENOMIC DNA]</scope>
    <source>
        <strain evidence="1 2">Franzen</strain>
    </source>
</reference>
<evidence type="ECO:0000313" key="1">
    <source>
        <dbReference type="EMBL" id="RVD92858.1"/>
    </source>
</evidence>